<dbReference type="GO" id="GO:0008384">
    <property type="term" value="F:IkappaB kinase activity"/>
    <property type="evidence" value="ECO:0007669"/>
    <property type="project" value="UniProtKB-EC"/>
</dbReference>
<dbReference type="AlphaFoldDB" id="A0A7M7RDI6"/>
<dbReference type="InterPro" id="IPR008271">
    <property type="entry name" value="Ser/Thr_kinase_AS"/>
</dbReference>
<dbReference type="FunFam" id="3.10.20.90:FF:000467">
    <property type="entry name" value="ikappaB kinase isoform X1"/>
    <property type="match status" value="1"/>
</dbReference>
<dbReference type="Pfam" id="PF18396">
    <property type="entry name" value="TBK1_ULD"/>
    <property type="match status" value="1"/>
</dbReference>
<evidence type="ECO:0000313" key="13">
    <source>
        <dbReference type="EnsemblMetazoa" id="XP_784300"/>
    </source>
</evidence>
<dbReference type="SUPFAM" id="SSF56112">
    <property type="entry name" value="Protein kinase-like (PK-like)"/>
    <property type="match status" value="1"/>
</dbReference>
<evidence type="ECO:0000256" key="7">
    <source>
        <dbReference type="ARBA" id="ARBA00022777"/>
    </source>
</evidence>
<dbReference type="CDD" id="cd12219">
    <property type="entry name" value="Ubl_TBK1_like"/>
    <property type="match status" value="1"/>
</dbReference>
<keyword evidence="8 10" id="KW-0067">ATP-binding</keyword>
<dbReference type="PROSITE" id="PS00107">
    <property type="entry name" value="PROTEIN_KINASE_ATP"/>
    <property type="match status" value="1"/>
</dbReference>
<dbReference type="Pfam" id="PF00069">
    <property type="entry name" value="Pkinase"/>
    <property type="match status" value="1"/>
</dbReference>
<evidence type="ECO:0000313" key="14">
    <source>
        <dbReference type="Proteomes" id="UP000007110"/>
    </source>
</evidence>
<dbReference type="GO" id="GO:0032481">
    <property type="term" value="P:positive regulation of type I interferon production"/>
    <property type="evidence" value="ECO:0000318"/>
    <property type="project" value="GO_Central"/>
</dbReference>
<dbReference type="Gene3D" id="1.10.510.10">
    <property type="entry name" value="Transferase(Phosphotransferase) domain 1"/>
    <property type="match status" value="1"/>
</dbReference>
<dbReference type="InterPro" id="IPR041309">
    <property type="entry name" value="TBK1_CC1"/>
</dbReference>
<dbReference type="Pfam" id="PF18394">
    <property type="entry name" value="TBK1_CCD1"/>
    <property type="match status" value="1"/>
</dbReference>
<evidence type="ECO:0000256" key="3">
    <source>
        <dbReference type="ARBA" id="ARBA00022490"/>
    </source>
</evidence>
<keyword evidence="5" id="KW-0808">Transferase</keyword>
<dbReference type="GO" id="GO:0002218">
    <property type="term" value="P:activation of innate immune response"/>
    <property type="evidence" value="ECO:0000318"/>
    <property type="project" value="GO_Central"/>
</dbReference>
<evidence type="ECO:0000256" key="2">
    <source>
        <dbReference type="ARBA" id="ARBA00012442"/>
    </source>
</evidence>
<evidence type="ECO:0000256" key="10">
    <source>
        <dbReference type="PROSITE-ProRule" id="PRU10141"/>
    </source>
</evidence>
<keyword evidence="14" id="KW-1185">Reference proteome</keyword>
<dbReference type="FunCoup" id="A0A7M7RDI6">
    <property type="interactions" value="1698"/>
</dbReference>
<proteinExistence type="predicted"/>
<dbReference type="SMART" id="SM00220">
    <property type="entry name" value="S_TKc"/>
    <property type="match status" value="1"/>
</dbReference>
<sequence>MAATQGIRSTKTYIWYLKDVLGTGATSSVYLGRHKKNGDVVAVKMFNHLSYMRPRDVQQREFEVLLKLNHKNIIHLDQIEEDQISKQPVIVMELCTGGSLYTYLDTPENLYGLKEKEFLQVLNDVSAGMKHLRDKGIVHRDIKPGNIMMVKGEDGVIVYKLADFGAARELEDDEAFKSLYGTEEYLHPDLYERAVLGKRNRTEFTAQTDLWSLGVTFFHTATGSLPFRAHGGRNNRDVMHRITTTKKSSMISGVQEVPNGPIIWSEDLPKTCHFSPDMRHQVKTLLSHTMECNIQKMWTFDIFFDFVQRLTSMRPVDVFVAPTCECHIVYVEPQRKVADFQDKMAHLTGIQPETQSLLWDKEVFDLKKCLKCEDLPQTSPDNPLILVRMGAEVFPSVKVPSLPTQPKTATHFSVQQDSTLAKNCSAVMCYYVNVVGSLARIETLITQTVKAVVVVLRMDYMKLRSEHSAVKSFCLQADCRWRALERSLTLLVLTGVDGASLDEIKLRIIKCKERLYELNKVCDHVESSLDAVEKTAIKDDYLSSQWEGIRQQLVLPVEKIGRLKVLCEEGLSTYKHFKRDKQTKQLSYNEEQIHRMDKEKLAKKMVNAKKIFDELFEILKSLHHNFGTWHGTGSETRKFQDQLTSAMYRLPDLPHNYKKVLNELSKIEDKVNELVRSKSGTAPVSQPPTAPKETTEVTTSITPSFPQTSGFSRVRYGGADYRTDSLMSSVQQLIQDLPLDSLGMVPVPRAVKESLQQYEDSLNTFKVQLECGNGSLSRNFADNRLT</sequence>
<evidence type="ECO:0000256" key="6">
    <source>
        <dbReference type="ARBA" id="ARBA00022741"/>
    </source>
</evidence>
<dbReference type="OMA" id="WSADMPV"/>
<evidence type="ECO:0000256" key="5">
    <source>
        <dbReference type="ARBA" id="ARBA00022679"/>
    </source>
</evidence>
<reference evidence="13" key="2">
    <citation type="submission" date="2021-01" db="UniProtKB">
        <authorList>
            <consortium name="EnsemblMetazoa"/>
        </authorList>
    </citation>
    <scope>IDENTIFICATION</scope>
</reference>
<dbReference type="KEGG" id="spu:579073"/>
<evidence type="ECO:0000256" key="9">
    <source>
        <dbReference type="ARBA" id="ARBA00048789"/>
    </source>
</evidence>
<dbReference type="RefSeq" id="XP_784300.4">
    <property type="nucleotide sequence ID" value="XM_779207.5"/>
</dbReference>
<feature type="binding site" evidence="10">
    <location>
        <position position="44"/>
    </location>
    <ligand>
        <name>ATP</name>
        <dbReference type="ChEBI" id="CHEBI:30616"/>
    </ligand>
</feature>
<dbReference type="GO" id="GO:0004674">
    <property type="term" value="F:protein serine/threonine kinase activity"/>
    <property type="evidence" value="ECO:0000318"/>
    <property type="project" value="GO_Central"/>
</dbReference>
<evidence type="ECO:0000259" key="12">
    <source>
        <dbReference type="PROSITE" id="PS50011"/>
    </source>
</evidence>
<dbReference type="InParanoid" id="A0A7M7RDI6"/>
<dbReference type="EC" id="2.7.11.10" evidence="2"/>
<dbReference type="InterPro" id="IPR011009">
    <property type="entry name" value="Kinase-like_dom_sf"/>
</dbReference>
<dbReference type="OrthoDB" id="10013850at2759"/>
<dbReference type="InterPro" id="IPR017441">
    <property type="entry name" value="Protein_kinase_ATP_BS"/>
</dbReference>
<evidence type="ECO:0000256" key="4">
    <source>
        <dbReference type="ARBA" id="ARBA00022527"/>
    </source>
</evidence>
<dbReference type="Proteomes" id="UP000007110">
    <property type="component" value="Unassembled WGS sequence"/>
</dbReference>
<reference evidence="14" key="1">
    <citation type="submission" date="2015-02" db="EMBL/GenBank/DDBJ databases">
        <title>Genome sequencing for Strongylocentrotus purpuratus.</title>
        <authorList>
            <person name="Murali S."/>
            <person name="Liu Y."/>
            <person name="Vee V."/>
            <person name="English A."/>
            <person name="Wang M."/>
            <person name="Skinner E."/>
            <person name="Han Y."/>
            <person name="Muzny D.M."/>
            <person name="Worley K.C."/>
            <person name="Gibbs R.A."/>
        </authorList>
    </citation>
    <scope>NUCLEOTIDE SEQUENCE</scope>
</reference>
<dbReference type="GO" id="GO:0009967">
    <property type="term" value="P:positive regulation of signal transduction"/>
    <property type="evidence" value="ECO:0007669"/>
    <property type="project" value="UniProtKB-ARBA"/>
</dbReference>
<dbReference type="FunFam" id="1.10.510.10:FF:000100">
    <property type="entry name" value="inhibitor of nuclear factor kappa-B kinase subunit epsilon"/>
    <property type="match status" value="1"/>
</dbReference>
<dbReference type="GO" id="GO:0005524">
    <property type="term" value="F:ATP binding"/>
    <property type="evidence" value="ECO:0007669"/>
    <property type="project" value="UniProtKB-UniRule"/>
</dbReference>
<dbReference type="Gene3D" id="1.20.1270.420">
    <property type="match status" value="1"/>
</dbReference>
<dbReference type="PROSITE" id="PS50011">
    <property type="entry name" value="PROTEIN_KINASE_DOM"/>
    <property type="match status" value="1"/>
</dbReference>
<dbReference type="FunFam" id="3.30.200.20:FF:000106">
    <property type="entry name" value="serine/threonine-protein kinase TBK1 isoform X1"/>
    <property type="match status" value="1"/>
</dbReference>
<dbReference type="Gene3D" id="3.10.20.90">
    <property type="entry name" value="Phosphatidylinositol 3-kinase Catalytic Subunit, Chain A, domain 1"/>
    <property type="match status" value="1"/>
</dbReference>
<dbReference type="InterPro" id="IPR041087">
    <property type="entry name" value="TBK1_ULD"/>
</dbReference>
<accession>A0A7M7RDI6</accession>
<comment type="subcellular location">
    <subcellularLocation>
        <location evidence="1">Cytoplasm</location>
    </subcellularLocation>
</comment>
<dbReference type="PANTHER" id="PTHR22969">
    <property type="entry name" value="IKB KINASE"/>
    <property type="match status" value="1"/>
</dbReference>
<protein>
    <recommendedName>
        <fullName evidence="2">IkappaB kinase</fullName>
        <ecNumber evidence="2">2.7.11.10</ecNumber>
    </recommendedName>
</protein>
<feature type="region of interest" description="Disordered" evidence="11">
    <location>
        <begin position="678"/>
        <end position="704"/>
    </location>
</feature>
<keyword evidence="3" id="KW-0963">Cytoplasm</keyword>
<organism evidence="13 14">
    <name type="scientific">Strongylocentrotus purpuratus</name>
    <name type="common">Purple sea urchin</name>
    <dbReference type="NCBI Taxonomy" id="7668"/>
    <lineage>
        <taxon>Eukaryota</taxon>
        <taxon>Metazoa</taxon>
        <taxon>Echinodermata</taxon>
        <taxon>Eleutherozoa</taxon>
        <taxon>Echinozoa</taxon>
        <taxon>Echinoidea</taxon>
        <taxon>Euechinoidea</taxon>
        <taxon>Echinacea</taxon>
        <taxon>Camarodonta</taxon>
        <taxon>Echinidea</taxon>
        <taxon>Strongylocentrotidae</taxon>
        <taxon>Strongylocentrotus</taxon>
    </lineage>
</organism>
<evidence type="ECO:0000256" key="11">
    <source>
        <dbReference type="SAM" id="MobiDB-lite"/>
    </source>
</evidence>
<dbReference type="InterPro" id="IPR000719">
    <property type="entry name" value="Prot_kinase_dom"/>
</dbReference>
<dbReference type="EnsemblMetazoa" id="XM_779207">
    <property type="protein sequence ID" value="XP_784300"/>
    <property type="gene ID" value="LOC579073"/>
</dbReference>
<dbReference type="PROSITE" id="PS00108">
    <property type="entry name" value="PROTEIN_KINASE_ST"/>
    <property type="match status" value="1"/>
</dbReference>
<dbReference type="GO" id="GO:0006950">
    <property type="term" value="P:response to stress"/>
    <property type="evidence" value="ECO:0007669"/>
    <property type="project" value="UniProtKB-ARBA"/>
</dbReference>
<dbReference type="PANTHER" id="PTHR22969:SF15">
    <property type="entry name" value="FI05319P"/>
    <property type="match status" value="1"/>
</dbReference>
<dbReference type="InterPro" id="IPR051180">
    <property type="entry name" value="IKK"/>
</dbReference>
<dbReference type="GO" id="GO:0005737">
    <property type="term" value="C:cytoplasm"/>
    <property type="evidence" value="ECO:0000318"/>
    <property type="project" value="GO_Central"/>
</dbReference>
<keyword evidence="7" id="KW-0418">Kinase</keyword>
<keyword evidence="6 10" id="KW-0547">Nucleotide-binding</keyword>
<dbReference type="Gene3D" id="3.30.200.20">
    <property type="entry name" value="Phosphorylase Kinase, domain 1"/>
    <property type="match status" value="1"/>
</dbReference>
<evidence type="ECO:0000256" key="8">
    <source>
        <dbReference type="ARBA" id="ARBA00022840"/>
    </source>
</evidence>
<evidence type="ECO:0000256" key="1">
    <source>
        <dbReference type="ARBA" id="ARBA00004496"/>
    </source>
</evidence>
<comment type="catalytic activity">
    <reaction evidence="9">
        <text>L-seryl-[I-kappa-B protein] + ATP = O-phospho-L-seryl-[I-kappa-B protein] + ADP + H(+)</text>
        <dbReference type="Rhea" id="RHEA:19073"/>
        <dbReference type="Rhea" id="RHEA-COMP:13698"/>
        <dbReference type="Rhea" id="RHEA-COMP:13699"/>
        <dbReference type="ChEBI" id="CHEBI:15378"/>
        <dbReference type="ChEBI" id="CHEBI:29999"/>
        <dbReference type="ChEBI" id="CHEBI:30616"/>
        <dbReference type="ChEBI" id="CHEBI:83421"/>
        <dbReference type="ChEBI" id="CHEBI:456216"/>
        <dbReference type="EC" id="2.7.11.10"/>
    </reaction>
</comment>
<dbReference type="GeneID" id="579073"/>
<keyword evidence="4" id="KW-0723">Serine/threonine-protein kinase</keyword>
<name>A0A7M7RDI6_STRPU</name>
<feature type="domain" description="Protein kinase" evidence="12">
    <location>
        <begin position="15"/>
        <end position="291"/>
    </location>
</feature>